<reference evidence="10" key="1">
    <citation type="submission" date="2012-02" db="EMBL/GenBank/DDBJ databases">
        <title>Complete sequence of chromosome of Methanomethylovorans hollandica DSM 15978.</title>
        <authorList>
            <person name="Lucas S."/>
            <person name="Copeland A."/>
            <person name="Lapidus A."/>
            <person name="Glavina del Rio T."/>
            <person name="Dalin E."/>
            <person name="Tice H."/>
            <person name="Bruce D."/>
            <person name="Goodwin L."/>
            <person name="Pitluck S."/>
            <person name="Peters L."/>
            <person name="Mikhailova N."/>
            <person name="Held B."/>
            <person name="Kyrpides N."/>
            <person name="Mavromatis K."/>
            <person name="Ivanova N."/>
            <person name="Brettin T."/>
            <person name="Detter J.C."/>
            <person name="Han C."/>
            <person name="Larimer F."/>
            <person name="Land M."/>
            <person name="Hauser L."/>
            <person name="Markowitz V."/>
            <person name="Cheng J.-F."/>
            <person name="Hugenholtz P."/>
            <person name="Woyke T."/>
            <person name="Wu D."/>
            <person name="Spring S."/>
            <person name="Schroeder M."/>
            <person name="Brambilla E."/>
            <person name="Klenk H.-P."/>
            <person name="Eisen J.A."/>
        </authorList>
    </citation>
    <scope>NUCLEOTIDE SEQUENCE [LARGE SCALE GENOMIC DNA]</scope>
    <source>
        <strain evidence="10">DSM 15978 / NBRC 107637 / DMS1</strain>
    </source>
</reference>
<protein>
    <submittedName>
        <fullName evidence="9">F420-0:gamma-glutamyl ligase</fullName>
    </submittedName>
</protein>
<dbReference type="NCBIfam" id="TIGR01916">
    <property type="entry name" value="F420_cofE"/>
    <property type="match status" value="1"/>
</dbReference>
<gene>
    <name evidence="9" type="ordered locus">Metho_2394</name>
</gene>
<dbReference type="OrthoDB" id="11383at2157"/>
<keyword evidence="10" id="KW-1185">Reference proteome</keyword>
<dbReference type="GO" id="GO:0046872">
    <property type="term" value="F:metal ion binding"/>
    <property type="evidence" value="ECO:0007669"/>
    <property type="project" value="UniProtKB-KW"/>
</dbReference>
<evidence type="ECO:0000256" key="1">
    <source>
        <dbReference type="ARBA" id="ARBA00022598"/>
    </source>
</evidence>
<dbReference type="InterPro" id="IPR008225">
    <property type="entry name" value="F420-0_g-glutamyl_ligase"/>
</dbReference>
<keyword evidence="4" id="KW-0460">Magnesium</keyword>
<dbReference type="PANTHER" id="PTHR47917:SF2">
    <property type="entry name" value="COENZYME F420:L-GLUTAMATE LIGASE-LIKE DOMAIN-CONTAINING PROTEIN"/>
    <property type="match status" value="1"/>
</dbReference>
<evidence type="ECO:0000256" key="4">
    <source>
        <dbReference type="ARBA" id="ARBA00022842"/>
    </source>
</evidence>
<dbReference type="GO" id="GO:0005525">
    <property type="term" value="F:GTP binding"/>
    <property type="evidence" value="ECO:0007669"/>
    <property type="project" value="UniProtKB-KW"/>
</dbReference>
<keyword evidence="7" id="KW-0464">Manganese</keyword>
<evidence type="ECO:0000256" key="7">
    <source>
        <dbReference type="ARBA" id="ARBA00023211"/>
    </source>
</evidence>
<dbReference type="Gene3D" id="3.90.1660.10">
    <property type="entry name" value="CofE-like domain"/>
    <property type="match status" value="1"/>
</dbReference>
<evidence type="ECO:0000256" key="2">
    <source>
        <dbReference type="ARBA" id="ARBA00022723"/>
    </source>
</evidence>
<keyword evidence="2" id="KW-0479">Metal-binding</keyword>
<accession>L0L2M0</accession>
<keyword evidence="3" id="KW-0547">Nucleotide-binding</keyword>
<dbReference type="RefSeq" id="WP_015325709.1">
    <property type="nucleotide sequence ID" value="NC_019977.1"/>
</dbReference>
<dbReference type="HOGENOM" id="CLU_051152_1_0_2"/>
<dbReference type="InterPro" id="IPR002847">
    <property type="entry name" value="F420-0_gamma-glut_ligase-dom"/>
</dbReference>
<dbReference type="AlphaFoldDB" id="L0L2M0"/>
<name>L0L2M0_METHD</name>
<dbReference type="GO" id="GO:0052618">
    <property type="term" value="F:coenzyme F420-0:L-glutamate ligase activity"/>
    <property type="evidence" value="ECO:0007669"/>
    <property type="project" value="TreeGrafter"/>
</dbReference>
<dbReference type="Pfam" id="PF01996">
    <property type="entry name" value="F420_ligase"/>
    <property type="match status" value="1"/>
</dbReference>
<dbReference type="Gene3D" id="3.30.1330.100">
    <property type="entry name" value="CofE-like"/>
    <property type="match status" value="1"/>
</dbReference>
<dbReference type="Proteomes" id="UP000010866">
    <property type="component" value="Chromosome"/>
</dbReference>
<dbReference type="PANTHER" id="PTHR47917">
    <property type="match status" value="1"/>
</dbReference>
<dbReference type="EMBL" id="CP003362">
    <property type="protein sequence ID" value="AGB50544.1"/>
    <property type="molecule type" value="Genomic_DNA"/>
</dbReference>
<organism evidence="9 10">
    <name type="scientific">Methanomethylovorans hollandica (strain DSM 15978 / NBRC 107637 / DMS1)</name>
    <dbReference type="NCBI Taxonomy" id="867904"/>
    <lineage>
        <taxon>Archaea</taxon>
        <taxon>Methanobacteriati</taxon>
        <taxon>Methanobacteriota</taxon>
        <taxon>Stenosarchaea group</taxon>
        <taxon>Methanomicrobia</taxon>
        <taxon>Methanosarcinales</taxon>
        <taxon>Methanosarcinaceae</taxon>
        <taxon>Methanomethylovorans</taxon>
    </lineage>
</organism>
<proteinExistence type="predicted"/>
<evidence type="ECO:0000256" key="5">
    <source>
        <dbReference type="ARBA" id="ARBA00022958"/>
    </source>
</evidence>
<keyword evidence="6" id="KW-0342">GTP-binding</keyword>
<keyword evidence="5" id="KW-0630">Potassium</keyword>
<keyword evidence="1 9" id="KW-0436">Ligase</keyword>
<dbReference type="KEGG" id="mhz:Metho_2394"/>
<dbReference type="GeneID" id="14408472"/>
<sequence length="267" mass="28669">MSNSEHEYSCDNTLMQLLGIRTPIIRQGDDLVQILLESLEKQGTKLQNGDIIVLAESAVATSEGRVVRLADIEPTEEACELALNYQLDPREMQLIIEECDEIFGGVPGAALTITRGTLSPNAGIDSSNAPDGCVVLLPEDPQKSAAFIRKGLEKAFSCHIGVIVGDSRTQPLRLGCVGIALGTSGIEPVEDARGSLDIFGKELKITRKAVADNIVSAAQLVMGEAGESIPAVIIKGAPVKMIEGSVEMPLFSREECMYYSNINKNRK</sequence>
<feature type="domain" description="Coenzyme F420:L-glutamate ligase-like" evidence="8">
    <location>
        <begin position="19"/>
        <end position="236"/>
    </location>
</feature>
<evidence type="ECO:0000256" key="3">
    <source>
        <dbReference type="ARBA" id="ARBA00022741"/>
    </source>
</evidence>
<dbReference type="SUPFAM" id="SSF144010">
    <property type="entry name" value="CofE-like"/>
    <property type="match status" value="1"/>
</dbReference>
<dbReference type="STRING" id="867904.Metho_2394"/>
<evidence type="ECO:0000256" key="6">
    <source>
        <dbReference type="ARBA" id="ARBA00023134"/>
    </source>
</evidence>
<evidence type="ECO:0000313" key="10">
    <source>
        <dbReference type="Proteomes" id="UP000010866"/>
    </source>
</evidence>
<evidence type="ECO:0000313" key="9">
    <source>
        <dbReference type="EMBL" id="AGB50544.1"/>
    </source>
</evidence>
<evidence type="ECO:0000259" key="8">
    <source>
        <dbReference type="Pfam" id="PF01996"/>
    </source>
</evidence>